<name>A0A0D6LVI7_9BILA</name>
<evidence type="ECO:0000313" key="3">
    <source>
        <dbReference type="Proteomes" id="UP000054495"/>
    </source>
</evidence>
<dbReference type="GO" id="GO:0046975">
    <property type="term" value="F:histone H3K36 methyltransferase activity"/>
    <property type="evidence" value="ECO:0007669"/>
    <property type="project" value="TreeGrafter"/>
</dbReference>
<dbReference type="GO" id="GO:0000014">
    <property type="term" value="F:single-stranded DNA endodeoxyribonuclease activity"/>
    <property type="evidence" value="ECO:0007669"/>
    <property type="project" value="TreeGrafter"/>
</dbReference>
<dbReference type="GO" id="GO:0003697">
    <property type="term" value="F:single-stranded DNA binding"/>
    <property type="evidence" value="ECO:0007669"/>
    <property type="project" value="TreeGrafter"/>
</dbReference>
<dbReference type="Pfam" id="PF17906">
    <property type="entry name" value="HTH_48"/>
    <property type="match status" value="1"/>
</dbReference>
<dbReference type="GO" id="GO:0003690">
    <property type="term" value="F:double-stranded DNA binding"/>
    <property type="evidence" value="ECO:0007669"/>
    <property type="project" value="TreeGrafter"/>
</dbReference>
<dbReference type="InterPro" id="IPR052709">
    <property type="entry name" value="Transposase-MT_Hybrid"/>
</dbReference>
<dbReference type="AlphaFoldDB" id="A0A0D6LVI7"/>
<evidence type="ECO:0000313" key="2">
    <source>
        <dbReference type="EMBL" id="EPB74101.1"/>
    </source>
</evidence>
<gene>
    <name evidence="2" type="ORF">ANCCEY_06828</name>
</gene>
<dbReference type="GO" id="GO:0006303">
    <property type="term" value="P:double-strand break repair via nonhomologous end joining"/>
    <property type="evidence" value="ECO:0007669"/>
    <property type="project" value="TreeGrafter"/>
</dbReference>
<accession>A0A0D6LVI7</accession>
<evidence type="ECO:0000259" key="1">
    <source>
        <dbReference type="Pfam" id="PF17906"/>
    </source>
</evidence>
<dbReference type="GO" id="GO:0031297">
    <property type="term" value="P:replication fork processing"/>
    <property type="evidence" value="ECO:0007669"/>
    <property type="project" value="TreeGrafter"/>
</dbReference>
<dbReference type="GO" id="GO:0000793">
    <property type="term" value="C:condensed chromosome"/>
    <property type="evidence" value="ECO:0007669"/>
    <property type="project" value="TreeGrafter"/>
</dbReference>
<feature type="domain" description="Mos1 transposase HTH" evidence="1">
    <location>
        <begin position="7"/>
        <end position="54"/>
    </location>
</feature>
<dbReference type="Gene3D" id="3.30.420.10">
    <property type="entry name" value="Ribonuclease H-like superfamily/Ribonuclease H"/>
    <property type="match status" value="1"/>
</dbReference>
<dbReference type="InterPro" id="IPR041426">
    <property type="entry name" value="Mos1_HTH"/>
</dbReference>
<dbReference type="EMBL" id="KE124957">
    <property type="protein sequence ID" value="EPB74101.1"/>
    <property type="molecule type" value="Genomic_DNA"/>
</dbReference>
<dbReference type="GO" id="GO:0035861">
    <property type="term" value="C:site of double-strand break"/>
    <property type="evidence" value="ECO:0007669"/>
    <property type="project" value="TreeGrafter"/>
</dbReference>
<dbReference type="Proteomes" id="UP000054495">
    <property type="component" value="Unassembled WGS sequence"/>
</dbReference>
<proteinExistence type="predicted"/>
<dbReference type="GO" id="GO:0044547">
    <property type="term" value="F:DNA topoisomerase binding"/>
    <property type="evidence" value="ECO:0007669"/>
    <property type="project" value="TreeGrafter"/>
</dbReference>
<dbReference type="GO" id="GO:0015074">
    <property type="term" value="P:DNA integration"/>
    <property type="evidence" value="ECO:0007669"/>
    <property type="project" value="TreeGrafter"/>
</dbReference>
<dbReference type="GO" id="GO:0000729">
    <property type="term" value="P:DNA double-strand break processing"/>
    <property type="evidence" value="ECO:0007669"/>
    <property type="project" value="TreeGrafter"/>
</dbReference>
<dbReference type="GO" id="GO:0005634">
    <property type="term" value="C:nucleus"/>
    <property type="evidence" value="ECO:0007669"/>
    <property type="project" value="TreeGrafter"/>
</dbReference>
<dbReference type="InterPro" id="IPR036397">
    <property type="entry name" value="RNaseH_sf"/>
</dbReference>
<protein>
    <recommendedName>
        <fullName evidence="1">Mos1 transposase HTH domain-containing protein</fullName>
    </recommendedName>
</protein>
<sequence length="238" mass="26830">MSDQKDRLRVRMLYDFKQGKTAAESHRSLCHASGEDVISERQCGRWFERFRNGDESLKDEDHLRGSHVVDSDALKGATESDPCQTAYTSADVDVWPEDYRQPLTDAIKAARVSIAGVLLRLAKNSGFYGSIVTSDEKWIQYNNVNRKRQWLGRGEEPRATPKPDTHGKRPCSVVGGMSEVLCAFGGANSKSGAYSRTLRTTLDPYLLYARSRKSKSWAGKFYLIRHIALRLTATPVRR</sequence>
<dbReference type="PANTHER" id="PTHR46060">
    <property type="entry name" value="MARINER MOS1 TRANSPOSASE-LIKE PROTEIN"/>
    <property type="match status" value="1"/>
</dbReference>
<dbReference type="GO" id="GO:0042800">
    <property type="term" value="F:histone H3K4 methyltransferase activity"/>
    <property type="evidence" value="ECO:0007669"/>
    <property type="project" value="TreeGrafter"/>
</dbReference>
<dbReference type="GO" id="GO:0044774">
    <property type="term" value="P:mitotic DNA integrity checkpoint signaling"/>
    <property type="evidence" value="ECO:0007669"/>
    <property type="project" value="TreeGrafter"/>
</dbReference>
<dbReference type="Gene3D" id="1.10.10.1450">
    <property type="match status" value="1"/>
</dbReference>
<keyword evidence="3" id="KW-1185">Reference proteome</keyword>
<reference evidence="2 3" key="1">
    <citation type="submission" date="2013-05" db="EMBL/GenBank/DDBJ databases">
        <title>Draft genome of the parasitic nematode Anyclostoma ceylanicum.</title>
        <authorList>
            <person name="Mitreva M."/>
        </authorList>
    </citation>
    <scope>NUCLEOTIDE SEQUENCE [LARGE SCALE GENOMIC DNA]</scope>
</reference>
<organism evidence="2 3">
    <name type="scientific">Ancylostoma ceylanicum</name>
    <dbReference type="NCBI Taxonomy" id="53326"/>
    <lineage>
        <taxon>Eukaryota</taxon>
        <taxon>Metazoa</taxon>
        <taxon>Ecdysozoa</taxon>
        <taxon>Nematoda</taxon>
        <taxon>Chromadorea</taxon>
        <taxon>Rhabditida</taxon>
        <taxon>Rhabditina</taxon>
        <taxon>Rhabditomorpha</taxon>
        <taxon>Strongyloidea</taxon>
        <taxon>Ancylostomatidae</taxon>
        <taxon>Ancylostomatinae</taxon>
        <taxon>Ancylostoma</taxon>
    </lineage>
</organism>
<dbReference type="PANTHER" id="PTHR46060:SF2">
    <property type="entry name" value="HISTONE-LYSINE N-METHYLTRANSFERASE SETMAR"/>
    <property type="match status" value="1"/>
</dbReference>